<dbReference type="Pfam" id="PF00480">
    <property type="entry name" value="ROK"/>
    <property type="match status" value="1"/>
</dbReference>
<organism evidence="2 3">
    <name type="scientific">Actinospica acidithermotolerans</name>
    <dbReference type="NCBI Taxonomy" id="2828514"/>
    <lineage>
        <taxon>Bacteria</taxon>
        <taxon>Bacillati</taxon>
        <taxon>Actinomycetota</taxon>
        <taxon>Actinomycetes</taxon>
        <taxon>Catenulisporales</taxon>
        <taxon>Actinospicaceae</taxon>
        <taxon>Actinospica</taxon>
    </lineage>
</organism>
<sequence length="308" mass="30990">MPENPLAAGVDVGGTSIKCVLTAPDGRIVAGLRSPTPRRGADIGERLTDAIATCVATLSEQAPGPVSAVGLAVPGVVADADGLAMRSENLGWSDLPLRDMVAERLSLPTAFGHDVRVGGLAEARLGSGRTLRSVVFVPIGTGIAAALILDGRPYSAGGYAGEIGHTDVGHGEPCVCGATGCLEAIASAAAIARRYTRRSGRPVAGAEEVVALAGAGDSSALTTWNEALDALAGALAWVASVLAPEAVILGGGLAEAGDALMTPVAERLTANLSFQRRPRLLRAALGDRAASLGSALLAHELLAETCAR</sequence>
<dbReference type="InterPro" id="IPR043129">
    <property type="entry name" value="ATPase_NBD"/>
</dbReference>
<dbReference type="Gene3D" id="3.30.420.40">
    <property type="match status" value="2"/>
</dbReference>
<dbReference type="AlphaFoldDB" id="A0A941E729"/>
<protein>
    <submittedName>
        <fullName evidence="2">ROK family protein</fullName>
    </submittedName>
</protein>
<evidence type="ECO:0000313" key="2">
    <source>
        <dbReference type="EMBL" id="MBR7825138.1"/>
    </source>
</evidence>
<evidence type="ECO:0000256" key="1">
    <source>
        <dbReference type="ARBA" id="ARBA00006479"/>
    </source>
</evidence>
<dbReference type="SUPFAM" id="SSF53067">
    <property type="entry name" value="Actin-like ATPase domain"/>
    <property type="match status" value="1"/>
</dbReference>
<dbReference type="InterPro" id="IPR000600">
    <property type="entry name" value="ROK"/>
</dbReference>
<accession>A0A941E729</accession>
<dbReference type="Proteomes" id="UP000676325">
    <property type="component" value="Unassembled WGS sequence"/>
</dbReference>
<name>A0A941E729_9ACTN</name>
<dbReference type="RefSeq" id="WP_212516296.1">
    <property type="nucleotide sequence ID" value="NZ_JAGSOH010000003.1"/>
</dbReference>
<dbReference type="PANTHER" id="PTHR18964">
    <property type="entry name" value="ROK (REPRESSOR, ORF, KINASE) FAMILY"/>
    <property type="match status" value="1"/>
</dbReference>
<dbReference type="PANTHER" id="PTHR18964:SF149">
    <property type="entry name" value="BIFUNCTIONAL UDP-N-ACETYLGLUCOSAMINE 2-EPIMERASE_N-ACETYLMANNOSAMINE KINASE"/>
    <property type="match status" value="1"/>
</dbReference>
<comment type="caution">
    <text evidence="2">The sequence shown here is derived from an EMBL/GenBank/DDBJ whole genome shotgun (WGS) entry which is preliminary data.</text>
</comment>
<comment type="similarity">
    <text evidence="1">Belongs to the ROK (NagC/XylR) family.</text>
</comment>
<evidence type="ECO:0000313" key="3">
    <source>
        <dbReference type="Proteomes" id="UP000676325"/>
    </source>
</evidence>
<proteinExistence type="inferred from homology"/>
<dbReference type="EMBL" id="JAGSOH010000003">
    <property type="protein sequence ID" value="MBR7825138.1"/>
    <property type="molecule type" value="Genomic_DNA"/>
</dbReference>
<keyword evidence="3" id="KW-1185">Reference proteome</keyword>
<gene>
    <name evidence="2" type="ORF">KDK95_02385</name>
</gene>
<reference evidence="2" key="1">
    <citation type="submission" date="2021-04" db="EMBL/GenBank/DDBJ databases">
        <title>Genome based classification of Actinospica acidithermotolerans sp. nov., an actinobacterium isolated from an Indonesian hot spring.</title>
        <authorList>
            <person name="Kusuma A.B."/>
            <person name="Putra K.E."/>
            <person name="Nafisah S."/>
            <person name="Loh J."/>
            <person name="Nouioui I."/>
            <person name="Goodfellow M."/>
        </authorList>
    </citation>
    <scope>NUCLEOTIDE SEQUENCE</scope>
    <source>
        <strain evidence="2">MGRD01-02</strain>
    </source>
</reference>